<keyword evidence="1" id="KW-1133">Transmembrane helix</keyword>
<reference evidence="2 3" key="1">
    <citation type="submission" date="2018-03" db="EMBL/GenBank/DDBJ databases">
        <title>Bacillus urumqiensis sp. nov., a moderately haloalkaliphilic bacterium isolated from a salt lake.</title>
        <authorList>
            <person name="Zhao B."/>
            <person name="Liao Z."/>
        </authorList>
    </citation>
    <scope>NUCLEOTIDE SEQUENCE [LARGE SCALE GENOMIC DNA]</scope>
    <source>
        <strain evidence="2 3">BZ-SZ-XJ18</strain>
    </source>
</reference>
<feature type="transmembrane region" description="Helical" evidence="1">
    <location>
        <begin position="503"/>
        <end position="524"/>
    </location>
</feature>
<evidence type="ECO:0000313" key="2">
    <source>
        <dbReference type="EMBL" id="PRO66370.1"/>
    </source>
</evidence>
<dbReference type="Proteomes" id="UP000243650">
    <property type="component" value="Unassembled WGS sequence"/>
</dbReference>
<keyword evidence="1" id="KW-0472">Membrane</keyword>
<dbReference type="OrthoDB" id="2014935at2"/>
<keyword evidence="1" id="KW-0812">Transmembrane</keyword>
<feature type="transmembrane region" description="Helical" evidence="1">
    <location>
        <begin position="297"/>
        <end position="314"/>
    </location>
</feature>
<feature type="transmembrane region" description="Helical" evidence="1">
    <location>
        <begin position="237"/>
        <end position="259"/>
    </location>
</feature>
<organism evidence="2 3">
    <name type="scientific">Alkalicoccus urumqiensis</name>
    <name type="common">Bacillus urumqiensis</name>
    <dbReference type="NCBI Taxonomy" id="1548213"/>
    <lineage>
        <taxon>Bacteria</taxon>
        <taxon>Bacillati</taxon>
        <taxon>Bacillota</taxon>
        <taxon>Bacilli</taxon>
        <taxon>Bacillales</taxon>
        <taxon>Bacillaceae</taxon>
        <taxon>Alkalicoccus</taxon>
    </lineage>
</organism>
<evidence type="ECO:0000313" key="3">
    <source>
        <dbReference type="Proteomes" id="UP000243650"/>
    </source>
</evidence>
<feature type="transmembrane region" description="Helical" evidence="1">
    <location>
        <begin position="163"/>
        <end position="184"/>
    </location>
</feature>
<dbReference type="EMBL" id="PVNS01000004">
    <property type="protein sequence ID" value="PRO66370.1"/>
    <property type="molecule type" value="Genomic_DNA"/>
</dbReference>
<dbReference type="RefSeq" id="WP_105958559.1">
    <property type="nucleotide sequence ID" value="NZ_PVNS01000004.1"/>
</dbReference>
<keyword evidence="3" id="KW-1185">Reference proteome</keyword>
<gene>
    <name evidence="2" type="ORF">C6I21_06095</name>
</gene>
<sequence length="530" mass="56871">MKLEGTLVLIGLTLKRDWLRLTIWFLSLVLVQAATALSFPGLYTNETERQQLAETMINPAMTALVGPGYGLDNYHYGAMMGHQMLAMSALVMAVMSILLIIRYTRTEEETGRMEIVRSLPAGALAPAASGTVVVFVLNLLIGAGTAVSLGVMGLEGQTWTGSIVYGGALAAAGIFFLGLGLLTAQLSSSARGASGLAMGLMTLFYTVRAVGDVGGGAWSWLSPFGWIVKSEAYVSNIVWPLLLTTAASVILLGAAGWLFNRRDIGSGVLPPREGKAEAGPLLRSPFALALRLQRTSLIIWALVLLLLGAMYGSILGDTDAYFADIEFMKEFMDQMAGVSMTDQFVSLLFVVLSIMATVPALLSTTKLRAEENNQRAEAVLTRPVSRWRLFGSYAVLTVSATVLFTAASSAGLAGAAAAVIEDGRPFQDYFLAGIAYVPAVWVMASASALLLAVRPAFVSWIWGYVTASFVIVYMGGLFQFPAWTEKLTPYGYVPRMPVEEVELLPLILLTAVAAAVYAAAFFLYRNRDLQ</sequence>
<evidence type="ECO:0000256" key="1">
    <source>
        <dbReference type="SAM" id="Phobius"/>
    </source>
</evidence>
<feature type="transmembrane region" description="Helical" evidence="1">
    <location>
        <begin position="460"/>
        <end position="483"/>
    </location>
</feature>
<protein>
    <submittedName>
        <fullName evidence="2">ABC transporter permease</fullName>
    </submittedName>
</protein>
<feature type="transmembrane region" description="Helical" evidence="1">
    <location>
        <begin position="390"/>
        <end position="417"/>
    </location>
</feature>
<comment type="caution">
    <text evidence="2">The sequence shown here is derived from an EMBL/GenBank/DDBJ whole genome shotgun (WGS) entry which is preliminary data.</text>
</comment>
<feature type="transmembrane region" description="Helical" evidence="1">
    <location>
        <begin position="84"/>
        <end position="103"/>
    </location>
</feature>
<dbReference type="AlphaFoldDB" id="A0A2P6MJD4"/>
<accession>A0A2P6MJD4</accession>
<feature type="transmembrane region" description="Helical" evidence="1">
    <location>
        <begin position="21"/>
        <end position="43"/>
    </location>
</feature>
<feature type="transmembrane region" description="Helical" evidence="1">
    <location>
        <begin position="429"/>
        <end position="453"/>
    </location>
</feature>
<feature type="transmembrane region" description="Helical" evidence="1">
    <location>
        <begin position="344"/>
        <end position="362"/>
    </location>
</feature>
<name>A0A2P6MJD4_ALKUR</name>
<feature type="transmembrane region" description="Helical" evidence="1">
    <location>
        <begin position="196"/>
        <end position="217"/>
    </location>
</feature>
<feature type="transmembrane region" description="Helical" evidence="1">
    <location>
        <begin position="124"/>
        <end position="151"/>
    </location>
</feature>
<proteinExistence type="predicted"/>